<dbReference type="OrthoDB" id="1436811at2759"/>
<evidence type="ECO:0000313" key="1">
    <source>
        <dbReference type="EMBL" id="PWA38398.1"/>
    </source>
</evidence>
<evidence type="ECO:0000313" key="2">
    <source>
        <dbReference type="Proteomes" id="UP000245207"/>
    </source>
</evidence>
<dbReference type="STRING" id="35608.A0A2U1KNV6"/>
<reference evidence="1 2" key="1">
    <citation type="journal article" date="2018" name="Mol. Plant">
        <title>The genome of Artemisia annua provides insight into the evolution of Asteraceae family and artemisinin biosynthesis.</title>
        <authorList>
            <person name="Shen Q."/>
            <person name="Zhang L."/>
            <person name="Liao Z."/>
            <person name="Wang S."/>
            <person name="Yan T."/>
            <person name="Shi P."/>
            <person name="Liu M."/>
            <person name="Fu X."/>
            <person name="Pan Q."/>
            <person name="Wang Y."/>
            <person name="Lv Z."/>
            <person name="Lu X."/>
            <person name="Zhang F."/>
            <person name="Jiang W."/>
            <person name="Ma Y."/>
            <person name="Chen M."/>
            <person name="Hao X."/>
            <person name="Li L."/>
            <person name="Tang Y."/>
            <person name="Lv G."/>
            <person name="Zhou Y."/>
            <person name="Sun X."/>
            <person name="Brodelius P.E."/>
            <person name="Rose J.K.C."/>
            <person name="Tang K."/>
        </authorList>
    </citation>
    <scope>NUCLEOTIDE SEQUENCE [LARGE SCALE GENOMIC DNA]</scope>
    <source>
        <strain evidence="2">cv. Huhao1</strain>
        <tissue evidence="1">Leaf</tissue>
    </source>
</reference>
<dbReference type="EMBL" id="PKPP01015684">
    <property type="protein sequence ID" value="PWA38398.1"/>
    <property type="molecule type" value="Genomic_DNA"/>
</dbReference>
<organism evidence="1 2">
    <name type="scientific">Artemisia annua</name>
    <name type="common">Sweet wormwood</name>
    <dbReference type="NCBI Taxonomy" id="35608"/>
    <lineage>
        <taxon>Eukaryota</taxon>
        <taxon>Viridiplantae</taxon>
        <taxon>Streptophyta</taxon>
        <taxon>Embryophyta</taxon>
        <taxon>Tracheophyta</taxon>
        <taxon>Spermatophyta</taxon>
        <taxon>Magnoliopsida</taxon>
        <taxon>eudicotyledons</taxon>
        <taxon>Gunneridae</taxon>
        <taxon>Pentapetalae</taxon>
        <taxon>asterids</taxon>
        <taxon>campanulids</taxon>
        <taxon>Asterales</taxon>
        <taxon>Asteraceae</taxon>
        <taxon>Asteroideae</taxon>
        <taxon>Anthemideae</taxon>
        <taxon>Artemisiinae</taxon>
        <taxon>Artemisia</taxon>
    </lineage>
</organism>
<accession>A0A2U1KNV6</accession>
<name>A0A2U1KNV6_ARTAN</name>
<dbReference type="AlphaFoldDB" id="A0A2U1KNV6"/>
<gene>
    <name evidence="1" type="ORF">CTI12_AA581670</name>
</gene>
<keyword evidence="2" id="KW-1185">Reference proteome</keyword>
<proteinExistence type="predicted"/>
<sequence>MQPCRGVELRAEIDRLSKARIKARYIHQMLGFFPFKVFFFPSLDGVFGIGCRSSLSTYFIFCNIYNVNIHVVNNVYSQWKTHAVRSSGNPTTNSQEGRCRCTAPTNSNGKEVFKRLERTKRRWKAVTLGELLKISLHCSTRRNAPRLGNIGHITRIANKIMQLTNTDSRIQTHIQMKEEAATGGWTVVTTQKIKSGTYQDQQVENATKVEALYSLIMPPPAAMPFLKEPSVLNLKIPKGGGANLIHYPLGILAESIRICITWKQIDS</sequence>
<comment type="caution">
    <text evidence="1">The sequence shown here is derived from an EMBL/GenBank/DDBJ whole genome shotgun (WGS) entry which is preliminary data.</text>
</comment>
<dbReference type="Proteomes" id="UP000245207">
    <property type="component" value="Unassembled WGS sequence"/>
</dbReference>
<protein>
    <submittedName>
        <fullName evidence="1">Armadillo-type fold</fullName>
    </submittedName>
</protein>